<dbReference type="EMBL" id="CP045529">
    <property type="protein sequence ID" value="QFU99226.1"/>
    <property type="molecule type" value="Genomic_DNA"/>
</dbReference>
<name>A0A5P9QDA3_9MICO</name>
<keyword evidence="1" id="KW-0472">Membrane</keyword>
<accession>A0A5P9QDA3</accession>
<keyword evidence="1" id="KW-0812">Transmembrane</keyword>
<organism evidence="2 3">
    <name type="scientific">Luteimicrobium xylanilyticum</name>
    <dbReference type="NCBI Taxonomy" id="1133546"/>
    <lineage>
        <taxon>Bacteria</taxon>
        <taxon>Bacillati</taxon>
        <taxon>Actinomycetota</taxon>
        <taxon>Actinomycetes</taxon>
        <taxon>Micrococcales</taxon>
        <taxon>Luteimicrobium</taxon>
    </lineage>
</organism>
<dbReference type="AlphaFoldDB" id="A0A5P9QDA3"/>
<reference evidence="2 3" key="1">
    <citation type="submission" date="2019-10" db="EMBL/GenBank/DDBJ databases">
        <title>Genome sequence of Luteimicrobium xylanilyticum HY-24.</title>
        <authorList>
            <person name="Kim D.Y."/>
            <person name="Park H.-Y."/>
        </authorList>
    </citation>
    <scope>NUCLEOTIDE SEQUENCE [LARGE SCALE GENOMIC DNA]</scope>
    <source>
        <strain evidence="2 3">HY-24</strain>
    </source>
</reference>
<evidence type="ECO:0000313" key="2">
    <source>
        <dbReference type="EMBL" id="QFU99226.1"/>
    </source>
</evidence>
<dbReference type="Pfam" id="PF04977">
    <property type="entry name" value="DivIC"/>
    <property type="match status" value="1"/>
</dbReference>
<keyword evidence="1" id="KW-1133">Transmembrane helix</keyword>
<keyword evidence="3" id="KW-1185">Reference proteome</keyword>
<dbReference type="KEGG" id="lxl:KDY119_02753"/>
<sequence length="141" mass="14977">MVPETITTRTLVLAGAILLAFVILLPTAREYVTQSADLRALHADLAATQKQKEDAQTALDRWSDPAFQKAQARARLGYVMPGDKAYRVIDPGSAEAGVSPITGKPVSAGVVDSTADDASPWYRTMWTSVEVAGEGVTTGSK</sequence>
<dbReference type="Proteomes" id="UP000326702">
    <property type="component" value="Chromosome"/>
</dbReference>
<feature type="transmembrane region" description="Helical" evidence="1">
    <location>
        <begin position="6"/>
        <end position="25"/>
    </location>
</feature>
<protein>
    <recommendedName>
        <fullName evidence="4">Septum formation initiator</fullName>
    </recommendedName>
</protein>
<evidence type="ECO:0000256" key="1">
    <source>
        <dbReference type="SAM" id="Phobius"/>
    </source>
</evidence>
<evidence type="ECO:0008006" key="4">
    <source>
        <dbReference type="Google" id="ProtNLM"/>
    </source>
</evidence>
<gene>
    <name evidence="2" type="ORF">KDY119_02753</name>
</gene>
<dbReference type="InterPro" id="IPR007060">
    <property type="entry name" value="FtsL/DivIC"/>
</dbReference>
<evidence type="ECO:0000313" key="3">
    <source>
        <dbReference type="Proteomes" id="UP000326702"/>
    </source>
</evidence>
<proteinExistence type="predicted"/>